<sequence>MEINGSAAAAVKLAVSSYAQKQAQQTDQAAVLALLQGVPAPAANLQENPPNLGRTIDAWA</sequence>
<evidence type="ECO:0008006" key="3">
    <source>
        <dbReference type="Google" id="ProtNLM"/>
    </source>
</evidence>
<dbReference type="RefSeq" id="WP_386088637.1">
    <property type="nucleotide sequence ID" value="NZ_JBHRXN010000009.1"/>
</dbReference>
<protein>
    <recommendedName>
        <fullName evidence="3">Motility protein</fullName>
    </recommendedName>
</protein>
<organism evidence="1 2">
    <name type="scientific">Vogesella facilis</name>
    <dbReference type="NCBI Taxonomy" id="1655232"/>
    <lineage>
        <taxon>Bacteria</taxon>
        <taxon>Pseudomonadati</taxon>
        <taxon>Pseudomonadota</taxon>
        <taxon>Betaproteobacteria</taxon>
        <taxon>Neisseriales</taxon>
        <taxon>Chromobacteriaceae</taxon>
        <taxon>Vogesella</taxon>
    </lineage>
</organism>
<proteinExistence type="predicted"/>
<accession>A0ABV7RDP5</accession>
<dbReference type="Proteomes" id="UP001595741">
    <property type="component" value="Unassembled WGS sequence"/>
</dbReference>
<evidence type="ECO:0000313" key="2">
    <source>
        <dbReference type="Proteomes" id="UP001595741"/>
    </source>
</evidence>
<name>A0ABV7RDP5_9NEIS</name>
<keyword evidence="2" id="KW-1185">Reference proteome</keyword>
<dbReference type="EMBL" id="JBHRXN010000009">
    <property type="protein sequence ID" value="MFC3531332.1"/>
    <property type="molecule type" value="Genomic_DNA"/>
</dbReference>
<reference evidence="2" key="1">
    <citation type="journal article" date="2019" name="Int. J. Syst. Evol. Microbiol.">
        <title>The Global Catalogue of Microorganisms (GCM) 10K type strain sequencing project: providing services to taxonomists for standard genome sequencing and annotation.</title>
        <authorList>
            <consortium name="The Broad Institute Genomics Platform"/>
            <consortium name="The Broad Institute Genome Sequencing Center for Infectious Disease"/>
            <person name="Wu L."/>
            <person name="Ma J."/>
        </authorList>
    </citation>
    <scope>NUCLEOTIDE SEQUENCE [LARGE SCALE GENOMIC DNA]</scope>
    <source>
        <strain evidence="2">KCTC 42742</strain>
    </source>
</reference>
<evidence type="ECO:0000313" key="1">
    <source>
        <dbReference type="EMBL" id="MFC3531332.1"/>
    </source>
</evidence>
<comment type="caution">
    <text evidence="1">The sequence shown here is derived from an EMBL/GenBank/DDBJ whole genome shotgun (WGS) entry which is preliminary data.</text>
</comment>
<gene>
    <name evidence="1" type="ORF">ACFOLG_03970</name>
</gene>